<dbReference type="EMBL" id="JAUIQD010000002">
    <property type="protein sequence ID" value="KAK3360141.1"/>
    <property type="molecule type" value="Genomic_DNA"/>
</dbReference>
<feature type="region of interest" description="Disordered" evidence="1">
    <location>
        <begin position="125"/>
        <end position="180"/>
    </location>
</feature>
<dbReference type="AlphaFoldDB" id="A0AAJ0MIF7"/>
<evidence type="ECO:0000313" key="2">
    <source>
        <dbReference type="EMBL" id="KAK3360141.1"/>
    </source>
</evidence>
<name>A0AAJ0MIF7_9PEZI</name>
<organism evidence="2 3">
    <name type="scientific">Lasiosphaeria hispida</name>
    <dbReference type="NCBI Taxonomy" id="260671"/>
    <lineage>
        <taxon>Eukaryota</taxon>
        <taxon>Fungi</taxon>
        <taxon>Dikarya</taxon>
        <taxon>Ascomycota</taxon>
        <taxon>Pezizomycotina</taxon>
        <taxon>Sordariomycetes</taxon>
        <taxon>Sordariomycetidae</taxon>
        <taxon>Sordariales</taxon>
        <taxon>Lasiosphaeriaceae</taxon>
        <taxon>Lasiosphaeria</taxon>
    </lineage>
</organism>
<evidence type="ECO:0000256" key="1">
    <source>
        <dbReference type="SAM" id="MobiDB-lite"/>
    </source>
</evidence>
<sequence>MRLWFHVSESQYPMANEYADITETTKPYKHNRERRISMTPFTCSCGPRHYQTYISIVSPDITILPPPPPVVSSDDKRQLKEKMREGLSAPMFHRARHTHTRDTHGAITNSFAPPHRFTLPYLTRSKRHRAPPGGGVPLSCHGGQNPSSQSLSLPLSLPPAPPTHTHHHIEPRAHSYPDRQSVRPGRFALLLYRNAACVHAHTHTHTTRLAHIPGFWHGPHEVNRRMREGERERERGREDGEMGNFEASGPVSLAPSILPPCLFFLPSPFDCGTGHTPSP</sequence>
<keyword evidence="3" id="KW-1185">Reference proteome</keyword>
<reference evidence="2" key="1">
    <citation type="journal article" date="2023" name="Mol. Phylogenet. Evol.">
        <title>Genome-scale phylogeny and comparative genomics of the fungal order Sordariales.</title>
        <authorList>
            <person name="Hensen N."/>
            <person name="Bonometti L."/>
            <person name="Westerberg I."/>
            <person name="Brannstrom I.O."/>
            <person name="Guillou S."/>
            <person name="Cros-Aarteil S."/>
            <person name="Calhoun S."/>
            <person name="Haridas S."/>
            <person name="Kuo A."/>
            <person name="Mondo S."/>
            <person name="Pangilinan J."/>
            <person name="Riley R."/>
            <person name="LaButti K."/>
            <person name="Andreopoulos B."/>
            <person name="Lipzen A."/>
            <person name="Chen C."/>
            <person name="Yan M."/>
            <person name="Daum C."/>
            <person name="Ng V."/>
            <person name="Clum A."/>
            <person name="Steindorff A."/>
            <person name="Ohm R.A."/>
            <person name="Martin F."/>
            <person name="Silar P."/>
            <person name="Natvig D.O."/>
            <person name="Lalanne C."/>
            <person name="Gautier V."/>
            <person name="Ament-Velasquez S.L."/>
            <person name="Kruys A."/>
            <person name="Hutchinson M.I."/>
            <person name="Powell A.J."/>
            <person name="Barry K."/>
            <person name="Miller A.N."/>
            <person name="Grigoriev I.V."/>
            <person name="Debuchy R."/>
            <person name="Gladieux P."/>
            <person name="Hiltunen Thoren M."/>
            <person name="Johannesson H."/>
        </authorList>
    </citation>
    <scope>NUCLEOTIDE SEQUENCE</scope>
    <source>
        <strain evidence="2">CBS 955.72</strain>
    </source>
</reference>
<gene>
    <name evidence="2" type="ORF">B0T25DRAFT_121842</name>
</gene>
<comment type="caution">
    <text evidence="2">The sequence shown here is derived from an EMBL/GenBank/DDBJ whole genome shotgun (WGS) entry which is preliminary data.</text>
</comment>
<reference evidence="2" key="2">
    <citation type="submission" date="2023-06" db="EMBL/GenBank/DDBJ databases">
        <authorList>
            <consortium name="Lawrence Berkeley National Laboratory"/>
            <person name="Haridas S."/>
            <person name="Hensen N."/>
            <person name="Bonometti L."/>
            <person name="Westerberg I."/>
            <person name="Brannstrom I.O."/>
            <person name="Guillou S."/>
            <person name="Cros-Aarteil S."/>
            <person name="Calhoun S."/>
            <person name="Kuo A."/>
            <person name="Mondo S."/>
            <person name="Pangilinan J."/>
            <person name="Riley R."/>
            <person name="Labutti K."/>
            <person name="Andreopoulos B."/>
            <person name="Lipzen A."/>
            <person name="Chen C."/>
            <person name="Yanf M."/>
            <person name="Daum C."/>
            <person name="Ng V."/>
            <person name="Clum A."/>
            <person name="Steindorff A."/>
            <person name="Ohm R."/>
            <person name="Martin F."/>
            <person name="Silar P."/>
            <person name="Natvig D."/>
            <person name="Lalanne C."/>
            <person name="Gautier V."/>
            <person name="Ament-Velasquez S.L."/>
            <person name="Kruys A."/>
            <person name="Hutchinson M.I."/>
            <person name="Powell A.J."/>
            <person name="Barry K."/>
            <person name="Miller A.N."/>
            <person name="Grigoriev I.V."/>
            <person name="Debuchy R."/>
            <person name="Gladieux P."/>
            <person name="Thoren M.H."/>
            <person name="Johannesson H."/>
        </authorList>
    </citation>
    <scope>NUCLEOTIDE SEQUENCE</scope>
    <source>
        <strain evidence="2">CBS 955.72</strain>
    </source>
</reference>
<feature type="compositionally biased region" description="Low complexity" evidence="1">
    <location>
        <begin position="146"/>
        <end position="155"/>
    </location>
</feature>
<protein>
    <submittedName>
        <fullName evidence="2">Uncharacterized protein</fullName>
    </submittedName>
</protein>
<feature type="compositionally biased region" description="Basic and acidic residues" evidence="1">
    <location>
        <begin position="168"/>
        <end position="180"/>
    </location>
</feature>
<feature type="compositionally biased region" description="Basic and acidic residues" evidence="1">
    <location>
        <begin position="225"/>
        <end position="240"/>
    </location>
</feature>
<feature type="region of interest" description="Disordered" evidence="1">
    <location>
        <begin position="225"/>
        <end position="246"/>
    </location>
</feature>
<proteinExistence type="predicted"/>
<evidence type="ECO:0000313" key="3">
    <source>
        <dbReference type="Proteomes" id="UP001275084"/>
    </source>
</evidence>
<dbReference type="Proteomes" id="UP001275084">
    <property type="component" value="Unassembled WGS sequence"/>
</dbReference>
<accession>A0AAJ0MIF7</accession>